<accession>A0AAN8L8M9</accession>
<comment type="caution">
    <text evidence="1">The sequence shown here is derived from an EMBL/GenBank/DDBJ whole genome shotgun (WGS) entry which is preliminary data.</text>
</comment>
<evidence type="ECO:0000313" key="2">
    <source>
        <dbReference type="Proteomes" id="UP001356427"/>
    </source>
</evidence>
<reference evidence="1 2" key="1">
    <citation type="submission" date="2021-04" db="EMBL/GenBank/DDBJ databases">
        <authorList>
            <person name="De Guttry C."/>
            <person name="Zahm M."/>
            <person name="Klopp C."/>
            <person name="Cabau C."/>
            <person name="Louis A."/>
            <person name="Berthelot C."/>
            <person name="Parey E."/>
            <person name="Roest Crollius H."/>
            <person name="Montfort J."/>
            <person name="Robinson-Rechavi M."/>
            <person name="Bucao C."/>
            <person name="Bouchez O."/>
            <person name="Gislard M."/>
            <person name="Lluch J."/>
            <person name="Milhes M."/>
            <person name="Lampietro C."/>
            <person name="Lopez Roques C."/>
            <person name="Donnadieu C."/>
            <person name="Braasch I."/>
            <person name="Desvignes T."/>
            <person name="Postlethwait J."/>
            <person name="Bobe J."/>
            <person name="Wedekind C."/>
            <person name="Guiguen Y."/>
        </authorList>
    </citation>
    <scope>NUCLEOTIDE SEQUENCE [LARGE SCALE GENOMIC DNA]</scope>
    <source>
        <strain evidence="1">Cs_M1</strain>
        <tissue evidence="1">Blood</tissue>
    </source>
</reference>
<keyword evidence="2" id="KW-1185">Reference proteome</keyword>
<gene>
    <name evidence="1" type="ORF">J4Q44_G00252060</name>
</gene>
<proteinExistence type="predicted"/>
<dbReference type="AlphaFoldDB" id="A0AAN8L8M9"/>
<name>A0AAN8L8M9_9TELE</name>
<sequence length="106" mass="11931">MSMLRKPFCSGLFYWMRLELDVFLSFPFLDCDCGDLTAGDIGSPVFSSSHILCHLVSTSAGCLPVESRAELTLFCGACFTAWTGLYNEDVYPYKRIYCCCVKREPL</sequence>
<organism evidence="1 2">
    <name type="scientific">Coregonus suidteri</name>
    <dbReference type="NCBI Taxonomy" id="861788"/>
    <lineage>
        <taxon>Eukaryota</taxon>
        <taxon>Metazoa</taxon>
        <taxon>Chordata</taxon>
        <taxon>Craniata</taxon>
        <taxon>Vertebrata</taxon>
        <taxon>Euteleostomi</taxon>
        <taxon>Actinopterygii</taxon>
        <taxon>Neopterygii</taxon>
        <taxon>Teleostei</taxon>
        <taxon>Protacanthopterygii</taxon>
        <taxon>Salmoniformes</taxon>
        <taxon>Salmonidae</taxon>
        <taxon>Coregoninae</taxon>
        <taxon>Coregonus</taxon>
    </lineage>
</organism>
<evidence type="ECO:0000313" key="1">
    <source>
        <dbReference type="EMBL" id="KAK6304620.1"/>
    </source>
</evidence>
<protein>
    <submittedName>
        <fullName evidence="1">Uncharacterized protein</fullName>
    </submittedName>
</protein>
<dbReference type="EMBL" id="JAGTTL010000023">
    <property type="protein sequence ID" value="KAK6304620.1"/>
    <property type="molecule type" value="Genomic_DNA"/>
</dbReference>
<dbReference type="Proteomes" id="UP001356427">
    <property type="component" value="Unassembled WGS sequence"/>
</dbReference>